<proteinExistence type="predicted"/>
<accession>A0A0M0BQK1</accession>
<dbReference type="EMBL" id="LFWZ01000025">
    <property type="protein sequence ID" value="KON30650.1"/>
    <property type="molecule type" value="Genomic_DNA"/>
</dbReference>
<organism evidence="2 3">
    <name type="scientific">miscellaneous Crenarchaeota group-15 archaeon DG-45</name>
    <dbReference type="NCBI Taxonomy" id="1685127"/>
    <lineage>
        <taxon>Archaea</taxon>
        <taxon>Candidatus Bathyarchaeota</taxon>
        <taxon>MCG-15</taxon>
    </lineage>
</organism>
<reference evidence="2 3" key="1">
    <citation type="submission" date="2015-06" db="EMBL/GenBank/DDBJ databases">
        <title>New insights into the roles of widespread benthic archaea in carbon and nitrogen cycling.</title>
        <authorList>
            <person name="Lazar C.S."/>
            <person name="Baker B.J."/>
            <person name="Seitz K.W."/>
            <person name="Hyde A.S."/>
            <person name="Dick G.J."/>
            <person name="Hinrichs K.-U."/>
            <person name="Teske A.P."/>
        </authorList>
    </citation>
    <scope>NUCLEOTIDE SEQUENCE [LARGE SCALE GENOMIC DNA]</scope>
    <source>
        <strain evidence="2">DG-45</strain>
    </source>
</reference>
<dbReference type="GO" id="GO:0051536">
    <property type="term" value="F:iron-sulfur cluster binding"/>
    <property type="evidence" value="ECO:0007669"/>
    <property type="project" value="InterPro"/>
</dbReference>
<dbReference type="Gene3D" id="3.10.20.30">
    <property type="match status" value="1"/>
</dbReference>
<feature type="non-terminal residue" evidence="2">
    <location>
        <position position="82"/>
    </location>
</feature>
<protein>
    <recommendedName>
        <fullName evidence="1">2Fe-2S ferredoxin-type domain-containing protein</fullName>
    </recommendedName>
</protein>
<dbReference type="InterPro" id="IPR012675">
    <property type="entry name" value="Beta-grasp_dom_sf"/>
</dbReference>
<sequence>MSEKGNAGTRRLHVTFEPVGRRIEAEPGTTILEAAGRAGIAIASDCGGLGICGRCRVIVPDRGACGEPTSAEERLLSPGEAE</sequence>
<dbReference type="Pfam" id="PF00111">
    <property type="entry name" value="Fer2"/>
    <property type="match status" value="1"/>
</dbReference>
<dbReference type="SUPFAM" id="SSF54292">
    <property type="entry name" value="2Fe-2S ferredoxin-like"/>
    <property type="match status" value="1"/>
</dbReference>
<feature type="domain" description="2Fe-2S ferredoxin-type" evidence="1">
    <location>
        <begin position="12"/>
        <end position="82"/>
    </location>
</feature>
<dbReference type="AlphaFoldDB" id="A0A0M0BQK1"/>
<dbReference type="InterPro" id="IPR036010">
    <property type="entry name" value="2Fe-2S_ferredoxin-like_sf"/>
</dbReference>
<gene>
    <name evidence="2" type="ORF">AC482_03310</name>
</gene>
<dbReference type="Proteomes" id="UP000037210">
    <property type="component" value="Unassembled WGS sequence"/>
</dbReference>
<dbReference type="InterPro" id="IPR001041">
    <property type="entry name" value="2Fe-2S_ferredoxin-type"/>
</dbReference>
<evidence type="ECO:0000313" key="3">
    <source>
        <dbReference type="Proteomes" id="UP000037210"/>
    </source>
</evidence>
<name>A0A0M0BQK1_9ARCH</name>
<comment type="caution">
    <text evidence="2">The sequence shown here is derived from an EMBL/GenBank/DDBJ whole genome shotgun (WGS) entry which is preliminary data.</text>
</comment>
<evidence type="ECO:0000313" key="2">
    <source>
        <dbReference type="EMBL" id="KON30650.1"/>
    </source>
</evidence>
<evidence type="ECO:0000259" key="1">
    <source>
        <dbReference type="PROSITE" id="PS51085"/>
    </source>
</evidence>
<dbReference type="PROSITE" id="PS51085">
    <property type="entry name" value="2FE2S_FER_2"/>
    <property type="match status" value="1"/>
</dbReference>